<evidence type="ECO:0000313" key="1">
    <source>
        <dbReference type="EMBL" id="KEO54064.1"/>
    </source>
</evidence>
<proteinExistence type="predicted"/>
<keyword evidence="2" id="KW-1185">Reference proteome</keyword>
<dbReference type="Proteomes" id="UP000027432">
    <property type="component" value="Unassembled WGS sequence"/>
</dbReference>
<reference evidence="1 2" key="1">
    <citation type="submission" date="2013-07" db="EMBL/GenBank/DDBJ databases">
        <title>Thioclava pacifica DSM 10166 Genome Sequencing.</title>
        <authorList>
            <person name="Lai Q."/>
            <person name="Shao Z."/>
        </authorList>
    </citation>
    <scope>NUCLEOTIDE SEQUENCE [LARGE SCALE GENOMIC DNA]</scope>
    <source>
        <strain evidence="1 2">DSM 10166</strain>
    </source>
</reference>
<sequence length="238" mass="25812">MDNSAQITADMVEALFRRASGEYLFARWGRPVVPVVFGVEAQTLATVKGAVEAVVGLAGHTMAETDPELGANLMIFFFRDWQELLEVPNLDHLIDGLQDLVARLDDQGASQYRVFRFDKDGAIRACFTFVRMDAALDEVPAEVIALSQAVQMILLWSDTAFTEQSPLAVARGVTVLRPEIAAVIAAAYDPVMPAVADDPSHALRLAARAGLRQEDAAQAVRDLSREVGEADLEDNDGA</sequence>
<protein>
    <submittedName>
        <fullName evidence="1">Uncharacterized protein</fullName>
    </submittedName>
</protein>
<dbReference type="STRING" id="1353537.TP2_03875"/>
<name>A0A074JBX8_9RHOB</name>
<gene>
    <name evidence="1" type="ORF">TP2_03875</name>
</gene>
<dbReference type="RefSeq" id="WP_240473719.1">
    <property type="nucleotide sequence ID" value="NZ_AUND01000012.1"/>
</dbReference>
<comment type="caution">
    <text evidence="1">The sequence shown here is derived from an EMBL/GenBank/DDBJ whole genome shotgun (WGS) entry which is preliminary data.</text>
</comment>
<evidence type="ECO:0000313" key="2">
    <source>
        <dbReference type="Proteomes" id="UP000027432"/>
    </source>
</evidence>
<dbReference type="EMBL" id="AUND01000012">
    <property type="protein sequence ID" value="KEO54064.1"/>
    <property type="molecule type" value="Genomic_DNA"/>
</dbReference>
<dbReference type="eggNOG" id="ENOG502Z9D8">
    <property type="taxonomic scope" value="Bacteria"/>
</dbReference>
<dbReference type="AlphaFoldDB" id="A0A074JBX8"/>
<accession>A0A074JBX8</accession>
<organism evidence="1 2">
    <name type="scientific">Thioclava pacifica DSM 10166</name>
    <dbReference type="NCBI Taxonomy" id="1353537"/>
    <lineage>
        <taxon>Bacteria</taxon>
        <taxon>Pseudomonadati</taxon>
        <taxon>Pseudomonadota</taxon>
        <taxon>Alphaproteobacteria</taxon>
        <taxon>Rhodobacterales</taxon>
        <taxon>Paracoccaceae</taxon>
        <taxon>Thioclava</taxon>
    </lineage>
</organism>